<proteinExistence type="predicted"/>
<dbReference type="KEGG" id="ned:HUN01_24590"/>
<accession>A0A7D7QHR6</accession>
<gene>
    <name evidence="1" type="ORF">HUN01_24590</name>
</gene>
<keyword evidence="2" id="KW-1185">Reference proteome</keyword>
<dbReference type="RefSeq" id="WP_069072143.1">
    <property type="nucleotide sequence ID" value="NZ_CP054698.1"/>
</dbReference>
<evidence type="ECO:0000313" key="1">
    <source>
        <dbReference type="EMBL" id="QMS90602.1"/>
    </source>
</evidence>
<protein>
    <submittedName>
        <fullName evidence="1">Uncharacterized protein</fullName>
    </submittedName>
</protein>
<name>A0A7D7QHR6_9NOSO</name>
<dbReference type="AlphaFoldDB" id="A0A7D7QHR6"/>
<evidence type="ECO:0000313" key="2">
    <source>
        <dbReference type="Proteomes" id="UP000514713"/>
    </source>
</evidence>
<sequence>MTKIAKGKRPVYLENPQTDKLLAIVMALTGEVSVLHERLDTIERLLEVKGILSATEIEAYEPDAKVTKEREQWRAEYIARVLRVVQEELETLNQS</sequence>
<organism evidence="1 2">
    <name type="scientific">Nostoc edaphicum CCNP1411</name>
    <dbReference type="NCBI Taxonomy" id="1472755"/>
    <lineage>
        <taxon>Bacteria</taxon>
        <taxon>Bacillati</taxon>
        <taxon>Cyanobacteriota</taxon>
        <taxon>Cyanophyceae</taxon>
        <taxon>Nostocales</taxon>
        <taxon>Nostocaceae</taxon>
        <taxon>Nostoc</taxon>
    </lineage>
</organism>
<dbReference type="Proteomes" id="UP000514713">
    <property type="component" value="Chromosome"/>
</dbReference>
<dbReference type="EMBL" id="CP054698">
    <property type="protein sequence ID" value="QMS90602.1"/>
    <property type="molecule type" value="Genomic_DNA"/>
</dbReference>
<reference evidence="2" key="1">
    <citation type="submission" date="2020-06" db="EMBL/GenBank/DDBJ databases">
        <title>Nostoc edaphicum CCNP1411 genome.</title>
        <authorList>
            <person name="Fidor A."/>
            <person name="Grabski M."/>
            <person name="Gawor J."/>
            <person name="Gromadka R."/>
            <person name="Wegrzyn G."/>
            <person name="Mazur-Marzec H."/>
        </authorList>
    </citation>
    <scope>NUCLEOTIDE SEQUENCE [LARGE SCALE GENOMIC DNA]</scope>
    <source>
        <strain evidence="2">CCNP1411</strain>
    </source>
</reference>